<dbReference type="RefSeq" id="WP_069777926.1">
    <property type="nucleotide sequence ID" value="NZ_CP017248.1"/>
</dbReference>
<dbReference type="FunFam" id="3.40.50.12780:FF:000012">
    <property type="entry name" value="Non-ribosomal peptide synthetase"/>
    <property type="match status" value="2"/>
</dbReference>
<dbReference type="Gene3D" id="2.30.38.10">
    <property type="entry name" value="Luciferase, Domain 3"/>
    <property type="match status" value="1"/>
</dbReference>
<feature type="compositionally biased region" description="Basic and acidic residues" evidence="8">
    <location>
        <begin position="480"/>
        <end position="490"/>
    </location>
</feature>
<name>A0A1D7Y6T0_9ACTN</name>
<evidence type="ECO:0000313" key="10">
    <source>
        <dbReference type="EMBL" id="AOR31281.1"/>
    </source>
</evidence>
<proteinExistence type="inferred from homology"/>
<evidence type="ECO:0000256" key="2">
    <source>
        <dbReference type="ARBA" id="ARBA00006432"/>
    </source>
</evidence>
<dbReference type="FunFam" id="1.10.1200.10:FF:000016">
    <property type="entry name" value="Non-ribosomal peptide synthase"/>
    <property type="match status" value="1"/>
</dbReference>
<dbReference type="Gene3D" id="3.40.50.980">
    <property type="match status" value="2"/>
</dbReference>
<feature type="region of interest" description="Disordered" evidence="8">
    <location>
        <begin position="453"/>
        <end position="506"/>
    </location>
</feature>
<dbReference type="InterPro" id="IPR000873">
    <property type="entry name" value="AMP-dep_synth/lig_dom"/>
</dbReference>
<dbReference type="EMBL" id="CP017248">
    <property type="protein sequence ID" value="AOR31281.1"/>
    <property type="molecule type" value="Genomic_DNA"/>
</dbReference>
<keyword evidence="7" id="KW-0045">Antibiotic biosynthesis</keyword>
<keyword evidence="6" id="KW-0677">Repeat</keyword>
<dbReference type="FunFam" id="3.30.559.30:FF:000001">
    <property type="entry name" value="Non-ribosomal peptide synthetase"/>
    <property type="match status" value="1"/>
</dbReference>
<dbReference type="GO" id="GO:0031177">
    <property type="term" value="F:phosphopantetheine binding"/>
    <property type="evidence" value="ECO:0007669"/>
    <property type="project" value="InterPro"/>
</dbReference>
<dbReference type="KEGG" id="spun:BFF78_09735"/>
<dbReference type="InterPro" id="IPR001242">
    <property type="entry name" value="Condensation_dom"/>
</dbReference>
<evidence type="ECO:0000256" key="3">
    <source>
        <dbReference type="ARBA" id="ARBA00022450"/>
    </source>
</evidence>
<dbReference type="FunFam" id="3.30.559.10:FF:000012">
    <property type="entry name" value="Non-ribosomal peptide synthetase"/>
    <property type="match status" value="1"/>
</dbReference>
<accession>A0A1D7Y6T0</accession>
<dbReference type="Gene3D" id="3.30.559.30">
    <property type="entry name" value="Nonribosomal peptide synthetase, condensation domain"/>
    <property type="match status" value="3"/>
</dbReference>
<dbReference type="CDD" id="cd17643">
    <property type="entry name" value="A_NRPS_Cytc1-like"/>
    <property type="match status" value="1"/>
</dbReference>
<dbReference type="Pfam" id="PF00550">
    <property type="entry name" value="PP-binding"/>
    <property type="match status" value="2"/>
</dbReference>
<dbReference type="PROSITE" id="PS00455">
    <property type="entry name" value="AMP_BINDING"/>
    <property type="match status" value="2"/>
</dbReference>
<dbReference type="PANTHER" id="PTHR45527:SF14">
    <property type="entry name" value="PLIPASTATIN SYNTHASE SUBUNIT B"/>
    <property type="match status" value="1"/>
</dbReference>
<dbReference type="InterPro" id="IPR010060">
    <property type="entry name" value="NRPS_synth"/>
</dbReference>
<comment type="cofactor">
    <cofactor evidence="1">
        <name>pantetheine 4'-phosphate</name>
        <dbReference type="ChEBI" id="CHEBI:47942"/>
    </cofactor>
</comment>
<evidence type="ECO:0000256" key="1">
    <source>
        <dbReference type="ARBA" id="ARBA00001957"/>
    </source>
</evidence>
<dbReference type="GO" id="GO:0043041">
    <property type="term" value="P:amino acid activation for nonribosomal peptide biosynthetic process"/>
    <property type="evidence" value="ECO:0007669"/>
    <property type="project" value="TreeGrafter"/>
</dbReference>
<dbReference type="FunFam" id="2.30.38.10:FF:000001">
    <property type="entry name" value="Non-ribosomal peptide synthetase PvdI"/>
    <property type="match status" value="2"/>
</dbReference>
<feature type="domain" description="Carrier" evidence="9">
    <location>
        <begin position="1030"/>
        <end position="1105"/>
    </location>
</feature>
<evidence type="ECO:0000256" key="8">
    <source>
        <dbReference type="SAM" id="MobiDB-lite"/>
    </source>
</evidence>
<dbReference type="GO" id="GO:0072330">
    <property type="term" value="P:monocarboxylic acid biosynthetic process"/>
    <property type="evidence" value="ECO:0007669"/>
    <property type="project" value="UniProtKB-ARBA"/>
</dbReference>
<dbReference type="SUPFAM" id="SSF52777">
    <property type="entry name" value="CoA-dependent acyltransferases"/>
    <property type="match status" value="6"/>
</dbReference>
<evidence type="ECO:0000259" key="9">
    <source>
        <dbReference type="PROSITE" id="PS50075"/>
    </source>
</evidence>
<dbReference type="Pfam" id="PF13193">
    <property type="entry name" value="AMP-binding_C"/>
    <property type="match status" value="2"/>
</dbReference>
<keyword evidence="3" id="KW-0596">Phosphopantetheine</keyword>
<feature type="region of interest" description="Disordered" evidence="8">
    <location>
        <begin position="2651"/>
        <end position="2675"/>
    </location>
</feature>
<dbReference type="FunFam" id="1.10.1200.10:FF:000005">
    <property type="entry name" value="Nonribosomal peptide synthetase 1"/>
    <property type="match status" value="1"/>
</dbReference>
<dbReference type="PROSITE" id="PS00012">
    <property type="entry name" value="PHOSPHOPANTETHEINE"/>
    <property type="match status" value="2"/>
</dbReference>
<comment type="similarity">
    <text evidence="2">Belongs to the ATP-dependent AMP-binding enzyme family.</text>
</comment>
<dbReference type="PANTHER" id="PTHR45527">
    <property type="entry name" value="NONRIBOSOMAL PEPTIDE SYNTHETASE"/>
    <property type="match status" value="1"/>
</dbReference>
<dbReference type="GO" id="GO:0005829">
    <property type="term" value="C:cytosol"/>
    <property type="evidence" value="ECO:0007669"/>
    <property type="project" value="TreeGrafter"/>
</dbReference>
<keyword evidence="5" id="KW-0436">Ligase</keyword>
<evidence type="ECO:0000313" key="11">
    <source>
        <dbReference type="Proteomes" id="UP000094960"/>
    </source>
</evidence>
<dbReference type="GO" id="GO:0008610">
    <property type="term" value="P:lipid biosynthetic process"/>
    <property type="evidence" value="ECO:0007669"/>
    <property type="project" value="UniProtKB-ARBA"/>
</dbReference>
<dbReference type="GO" id="GO:0016874">
    <property type="term" value="F:ligase activity"/>
    <property type="evidence" value="ECO:0007669"/>
    <property type="project" value="UniProtKB-KW"/>
</dbReference>
<dbReference type="Pfam" id="PF00501">
    <property type="entry name" value="AMP-binding"/>
    <property type="match status" value="2"/>
</dbReference>
<dbReference type="InterPro" id="IPR025110">
    <property type="entry name" value="AMP-bd_C"/>
</dbReference>
<dbReference type="Gene3D" id="3.30.559.10">
    <property type="entry name" value="Chloramphenicol acetyltransferase-like domain"/>
    <property type="match status" value="3"/>
</dbReference>
<evidence type="ECO:0000256" key="6">
    <source>
        <dbReference type="ARBA" id="ARBA00022737"/>
    </source>
</evidence>
<dbReference type="NCBIfam" id="TIGR01733">
    <property type="entry name" value="AA-adenyl-dom"/>
    <property type="match status" value="2"/>
</dbReference>
<dbReference type="NCBIfam" id="TIGR01720">
    <property type="entry name" value="NRPS-para261"/>
    <property type="match status" value="1"/>
</dbReference>
<dbReference type="CDD" id="cd19543">
    <property type="entry name" value="DCL_NRPS"/>
    <property type="match status" value="1"/>
</dbReference>
<dbReference type="Proteomes" id="UP000094960">
    <property type="component" value="Chromosome"/>
</dbReference>
<dbReference type="Gene3D" id="1.10.1200.10">
    <property type="entry name" value="ACP-like"/>
    <property type="match status" value="2"/>
</dbReference>
<protein>
    <recommendedName>
        <fullName evidence="9">Carrier domain-containing protein</fullName>
    </recommendedName>
</protein>
<dbReference type="SUPFAM" id="SSF47336">
    <property type="entry name" value="ACP-like"/>
    <property type="match status" value="2"/>
</dbReference>
<evidence type="ECO:0000256" key="7">
    <source>
        <dbReference type="ARBA" id="ARBA00023194"/>
    </source>
</evidence>
<dbReference type="PROSITE" id="PS50075">
    <property type="entry name" value="CARRIER"/>
    <property type="match status" value="2"/>
</dbReference>
<sequence length="2685" mass="287281">MTKQGLADVLPLSPLQEGLLFHALYDERAADVYTVQLSFDLEGPLDAAALRAAAEALLRRHPNLRAAFRHEGLSRAVQIVPHEVTLPWTETDLSGETDPDRQRAELDRLLAADRATRFDLTRPPLMRCALYRFGQERHRLVLTKHHILVDGWSMPVLVRELFQLYAARGDASALPTVTPYRQYLAWLNGQDKAAAEAAWGRALAGLDGPSLLAPADAPPPTVPPRHLTVRLTERLTDALRDQARRHGLTLNTVLQGAWALLLAKLTGRDDVVFGATVSGRPPEIPGIESMVGLFINTLPVRIELPAAEPLADALARLQTRQADLMAHQHLGLTEVQRVAGHGTLFDTIAVFENYPLDEAGLQPPVDGLTLTGLHATDATHYALGVVASVVDGRLTLRLDHRPDLFDTTSVHRIAGRLERIFESFAADPTQPAGRVDILDAEELHRVIEEWNTPRPPAAEAGQDAQAAPAAEHAQAAADRQAAEDRPDTRLAQRTPAVQVPSDTRAAAQVDPDTLTARFAAQAARTPGAVAVSLGGDRLSYAELDARANRLARLLVRRGARAERFVALALPRSLDLVVAVLAVLKSGAAYLPLDPDYPADRLAHMLGDARPALLVTRSDAGLPAGLGEDTARLLLDKPGTVAALAAEPGTAPAVNVRPHHPAYMIYTSGSTGRPKGVVVPHHNVVRLFGATDHWFHFGPDDVWTLFHSYAFDFSVWELWGPLLHGGRLVVVPHGVSRSPEEFLRLLADERVTVLNQTPSAFYQLMQADRENPGTGDRLCLRYVVFGGEALDLWRLADWYARHADDAPVLVNMYGITETTVHVSHLALDAPGAAVGPGSMIGRAIPDLRIYVLDGGLCPAAPGVAGEMYVAGEGLARGYWGRPGLTASRFVADPFGAPGTRMYRTGDVARWTEDGALEFVGRADDQVKIRGFRIELGEIESVLAAHPAVAQVAVVVREDRPGDRRLAAYLVPAAGQRFDHGQIRAHAARSLPDYMVPAGFVTLDALPLTPNGKLDRRALPAPDLAGATAGRAPRTPQEEILCGLFADVLGVPEVSVDDHFFDLGGHSLLATRLVSRIRAALGVELAIRTLFEAPTAAQLAERLGEAEAARPALLPAVRPDRVPLSFAQRRLWFLDRLEGSGATYNIPLALRLRGAVDRAALRAALGDVVARHESLRTVFPEEGGVPWQEVLDQARLELPVTEVGEGELEEALTAAAGRGFDLGSELPVRAELFALGAEDHVLLLTAHHIAADGWSLVPLGRDLAVAYEARVAGDVPQWPALPVQYADYSLWQRELLGEESDPASLVSRQLEFWKTALAGAPDLLELPTDRPRPAVASHSGGMLTFTVDPALHQGLASLARESRATVFMVLQAGLAALLSRLGAGEDVPLGGAIAGRQDEALGDLVGFFVNTLVLRTDVSGDPGFRELLGRVREWDLGAYAHQDVPFERVVDVVAPERSQARHPLFQVMLVLQNTAAADLRLPGLDVIPLPVGTGAAKFDLGLEFSERTSGGMDGLVEYSSELFDHTTVERLIDRLLRLLSAVVADPETPIGDLDILDDEERLNVLTTWNDSARALEPSTVPELFARRGAAGPQAPALISDEGTLSAAELDVRANRLAQHLVGAGIGAESLVALALPRSSEELVVAVLAVWKAGGAYLPVDPAYPAERIAYMLGDARPALVLATTGTTDCLPEGTQPVLLDVLDLSGVPATAPGARVRSENPAYVIYTSGSTGRPKGVVVSHAGVASLLATQAERLGVGPGSRVLQFASPSFDAAFWELCMGLLSGAAVVVAGAQGLQPGEPLADTLRTHRVTHATLPPVVLAAMGAGEDLLPGGTLVSAGEALSGEVVARWSAGRSLVNAYGPTETTVCASMSGALGAGEVPPIGRPVFNSGLYVLDARLRPVPPGVTGELYVSGPALARGYLGRPALTAERFVAAPFGGPGERMYRTGDLARWRADGQLEYVGRADDQVKIRGFRIELGEIEAVLARHESVGQVAVLVRADTPGVKQLVAYVVPRAGTSADPAPLRAHVGEALPDYMVPAAVVVLEAFPQTPNGKLDRKALPAPDLSAASTGRQAATEREEILSRIYRELLNLTSVGVDDSFFDLGGDSIMSIQLVSRARAAGLVITPRQVFEHRTVAALAAVAGSLDQVVGEGPDLGTGEVPLTPAVHWLRERGGPIGRFNQSTLLQAPADLTLGRLTGALQVLLDHHDALRARLIRETGQWRLEVPERGTVDAAGRVLRVDAAGLDDVQLRALTSRESEAAWGRIDPDAGVMLHAVWFDAGAGRAGRLLLVAHHLVVDTVSWQILVPDLAAACGALQKGEEPALQPTGTSFRRWAQHLLELAHTPQREAELPLWEGMLEEPDALLGDRPLDPGQDVFATMRFLTTTEAAEQVTPLLTTLPAAYHAGVNDVLLTALALAVAEWRARRGEEDETAVLVDLEGHGREDVVDGVDLSRTVGWFTSLHPVRLDPGEHDPAGLDRGGAAVGEAIKRVKEQLRALPDHGLGFGLLRHLNHRTRDVLRDLPGPQISFNYLGRSAPAGSGAAAPWTPVADAQMVGGADLSGGRPDPETPLTHALGVNAMTEDHPDGPRLLLVWSWPQTLLREDDVRALTACFSRAVRALAAHAEQAGIGGLTPSDLSLVRLSQEDLDAFTTGAGPLAPDDRDDADEDDFDDFDDFTDEWEMAK</sequence>
<dbReference type="Pfam" id="PF00668">
    <property type="entry name" value="Condensation"/>
    <property type="match status" value="3"/>
</dbReference>
<dbReference type="Gene3D" id="3.30.300.30">
    <property type="match status" value="2"/>
</dbReference>
<gene>
    <name evidence="10" type="ORF">BFF78_09735</name>
</gene>
<dbReference type="Gene3D" id="3.40.50.12780">
    <property type="entry name" value="N-terminal domain of ligase-like"/>
    <property type="match status" value="1"/>
</dbReference>
<dbReference type="InterPro" id="IPR006162">
    <property type="entry name" value="Ppantetheine_attach_site"/>
</dbReference>
<dbReference type="InterPro" id="IPR020845">
    <property type="entry name" value="AMP-binding_CS"/>
</dbReference>
<dbReference type="InterPro" id="IPR010071">
    <property type="entry name" value="AA_adenyl_dom"/>
</dbReference>
<keyword evidence="11" id="KW-1185">Reference proteome</keyword>
<dbReference type="InterPro" id="IPR009081">
    <property type="entry name" value="PP-bd_ACP"/>
</dbReference>
<dbReference type="InterPro" id="IPR036736">
    <property type="entry name" value="ACP-like_sf"/>
</dbReference>
<evidence type="ECO:0000256" key="4">
    <source>
        <dbReference type="ARBA" id="ARBA00022553"/>
    </source>
</evidence>
<feature type="compositionally biased region" description="Acidic residues" evidence="8">
    <location>
        <begin position="2662"/>
        <end position="2675"/>
    </location>
</feature>
<dbReference type="FunFam" id="3.40.50.980:FF:000002">
    <property type="entry name" value="Enterobactin synthetase component F"/>
    <property type="match status" value="1"/>
</dbReference>
<dbReference type="InterPro" id="IPR023213">
    <property type="entry name" value="CAT-like_dom_sf"/>
</dbReference>
<organism evidence="10 11">
    <name type="scientific">Streptomyces fodineus</name>
    <dbReference type="NCBI Taxonomy" id="1904616"/>
    <lineage>
        <taxon>Bacteria</taxon>
        <taxon>Bacillati</taxon>
        <taxon>Actinomycetota</taxon>
        <taxon>Actinomycetes</taxon>
        <taxon>Kitasatosporales</taxon>
        <taxon>Streptomycetaceae</taxon>
        <taxon>Streptomyces</taxon>
    </lineage>
</organism>
<evidence type="ECO:0000256" key="5">
    <source>
        <dbReference type="ARBA" id="ARBA00022598"/>
    </source>
</evidence>
<reference evidence="11" key="1">
    <citation type="submission" date="2016-09" db="EMBL/GenBank/DDBJ databases">
        <title>Streptomyces puniciscabiei strain:TW1S1 Genome sequencing and assembly.</title>
        <authorList>
            <person name="Kim M.-K."/>
            <person name="Kim S.B."/>
        </authorList>
    </citation>
    <scope>NUCLEOTIDE SEQUENCE [LARGE SCALE GENOMIC DNA]</scope>
    <source>
        <strain evidence="11">TW1S1</strain>
    </source>
</reference>
<keyword evidence="4" id="KW-0597">Phosphoprotein</keyword>
<dbReference type="GO" id="GO:0044550">
    <property type="term" value="P:secondary metabolite biosynthetic process"/>
    <property type="evidence" value="ECO:0007669"/>
    <property type="project" value="UniProtKB-ARBA"/>
</dbReference>
<dbReference type="CDD" id="cd17652">
    <property type="entry name" value="A_NRPS_CmdD_like"/>
    <property type="match status" value="1"/>
</dbReference>
<feature type="compositionally biased region" description="Low complexity" evidence="8">
    <location>
        <begin position="457"/>
        <end position="479"/>
    </location>
</feature>
<dbReference type="InterPro" id="IPR020806">
    <property type="entry name" value="PKS_PP-bd"/>
</dbReference>
<dbReference type="GO" id="GO:0017000">
    <property type="term" value="P:antibiotic biosynthetic process"/>
    <property type="evidence" value="ECO:0007669"/>
    <property type="project" value="UniProtKB-KW"/>
</dbReference>
<dbReference type="SUPFAM" id="SSF56801">
    <property type="entry name" value="Acetyl-CoA synthetase-like"/>
    <property type="match status" value="2"/>
</dbReference>
<dbReference type="FunFam" id="3.40.50.980:FF:000001">
    <property type="entry name" value="Non-ribosomal peptide synthetase"/>
    <property type="match status" value="2"/>
</dbReference>
<dbReference type="InterPro" id="IPR045851">
    <property type="entry name" value="AMP-bd_C_sf"/>
</dbReference>
<dbReference type="FunFam" id="3.30.300.30:FF:000010">
    <property type="entry name" value="Enterobactin synthetase component F"/>
    <property type="match status" value="2"/>
</dbReference>
<dbReference type="CDD" id="cd19540">
    <property type="entry name" value="LCL_NRPS-like"/>
    <property type="match status" value="1"/>
</dbReference>
<dbReference type="InterPro" id="IPR042099">
    <property type="entry name" value="ANL_N_sf"/>
</dbReference>
<dbReference type="SMART" id="SM00823">
    <property type="entry name" value="PKS_PP"/>
    <property type="match status" value="2"/>
</dbReference>
<feature type="domain" description="Carrier" evidence="9">
    <location>
        <begin position="2073"/>
        <end position="2147"/>
    </location>
</feature>